<dbReference type="InterPro" id="IPR027962">
    <property type="entry name" value="ERICH3"/>
</dbReference>
<dbReference type="STRING" id="56216.A0A1A6HV90"/>
<dbReference type="EMBL" id="LZPO01008197">
    <property type="protein sequence ID" value="OBS82144.1"/>
    <property type="molecule type" value="Genomic_DNA"/>
</dbReference>
<evidence type="ECO:0000256" key="1">
    <source>
        <dbReference type="SAM" id="MobiDB-lite"/>
    </source>
</evidence>
<dbReference type="InterPro" id="IPR013154">
    <property type="entry name" value="ADH-like_N"/>
</dbReference>
<sequence length="434" mass="49231">MATGQKLMRAIRVFEFGGPEVLKLQSNVAVPVPKGHQVLIKVHACGVNPVETYIRSGTYARKPTLPFTPGTDVSGIIESVGDSVSAFKKGNRVFCSNTVSGGYAEFALAEDHTVYTLPETLNFKQGAALGIPYFTACRALFHRWRPSPTFQLVLKLCGFAVTLTGLLREKKMISSSQGPSRKKLGQKGALLATYNSLTDKHLAGYFNNTRIRRHLRRSGLITRSGRILSEKEYKVNTMKQDHQKYIRECLAQAIFHKVLDMERYHQLEIKRRLDTVARKEKTQRLKGEHTRRFIEDNMPVLTPHPPAGPKTNRGCSVLTKEGRSSPLTLGKKAMMKFRNYMDNSQMLDPYQLPDINSYLIPVPPTPLPQAGKISRENRSEPWRRKRLRPITAPNDLEPLYTKYSEHQVTKYQIAYPLFILRFQVSLISNTLFKA</sequence>
<dbReference type="AlphaFoldDB" id="A0A1A6HV90"/>
<comment type="caution">
    <text evidence="3">The sequence shown here is derived from an EMBL/GenBank/DDBJ whole genome shotgun (WGS) entry which is preliminary data.</text>
</comment>
<evidence type="ECO:0000259" key="2">
    <source>
        <dbReference type="SMART" id="SM00829"/>
    </source>
</evidence>
<dbReference type="FunFam" id="3.90.180.10:FF:000016">
    <property type="entry name" value="Quinone oxidoreductase"/>
    <property type="match status" value="1"/>
</dbReference>
<dbReference type="SUPFAM" id="SSF50129">
    <property type="entry name" value="GroES-like"/>
    <property type="match status" value="1"/>
</dbReference>
<keyword evidence="4" id="KW-1185">Reference proteome</keyword>
<protein>
    <recommendedName>
        <fullName evidence="2">Enoyl reductase (ER) domain-containing protein</fullName>
    </recommendedName>
</protein>
<organism evidence="3 4">
    <name type="scientific">Neotoma lepida</name>
    <name type="common">Desert woodrat</name>
    <dbReference type="NCBI Taxonomy" id="56216"/>
    <lineage>
        <taxon>Eukaryota</taxon>
        <taxon>Metazoa</taxon>
        <taxon>Chordata</taxon>
        <taxon>Craniata</taxon>
        <taxon>Vertebrata</taxon>
        <taxon>Euteleostomi</taxon>
        <taxon>Mammalia</taxon>
        <taxon>Eutheria</taxon>
        <taxon>Euarchontoglires</taxon>
        <taxon>Glires</taxon>
        <taxon>Rodentia</taxon>
        <taxon>Myomorpha</taxon>
        <taxon>Muroidea</taxon>
        <taxon>Cricetidae</taxon>
        <taxon>Neotominae</taxon>
        <taxon>Neotoma</taxon>
    </lineage>
</organism>
<accession>A0A1A6HV90</accession>
<gene>
    <name evidence="3" type="ORF">A6R68_23866</name>
</gene>
<evidence type="ECO:0000313" key="4">
    <source>
        <dbReference type="Proteomes" id="UP000092124"/>
    </source>
</evidence>
<reference evidence="3 4" key="1">
    <citation type="submission" date="2016-06" db="EMBL/GenBank/DDBJ databases">
        <title>The Draft Genome Sequence and Annotation of the Desert Woodrat Neotoma lepida.</title>
        <authorList>
            <person name="Campbell M."/>
            <person name="Oakeson K.F."/>
            <person name="Yandell M."/>
            <person name="Halpert J.R."/>
            <person name="Dearing D."/>
        </authorList>
    </citation>
    <scope>NUCLEOTIDE SEQUENCE [LARGE SCALE GENOMIC DNA]</scope>
    <source>
        <strain evidence="3">417</strain>
        <tissue evidence="3">Liver</tissue>
    </source>
</reference>
<dbReference type="PANTHER" id="PTHR23034">
    <property type="entry name" value="GLUTAMATE-RICH PROTEIN 3"/>
    <property type="match status" value="1"/>
</dbReference>
<dbReference type="Proteomes" id="UP000092124">
    <property type="component" value="Unassembled WGS sequence"/>
</dbReference>
<feature type="region of interest" description="Disordered" evidence="1">
    <location>
        <begin position="298"/>
        <end position="322"/>
    </location>
</feature>
<dbReference type="SMART" id="SM00829">
    <property type="entry name" value="PKS_ER"/>
    <property type="match status" value="1"/>
</dbReference>
<dbReference type="InterPro" id="IPR020843">
    <property type="entry name" value="ER"/>
</dbReference>
<feature type="domain" description="Enoyl reductase (ER)" evidence="2">
    <location>
        <begin position="17"/>
        <end position="267"/>
    </location>
</feature>
<dbReference type="Pfam" id="PF08240">
    <property type="entry name" value="ADH_N"/>
    <property type="match status" value="1"/>
</dbReference>
<dbReference type="GO" id="GO:0016491">
    <property type="term" value="F:oxidoreductase activity"/>
    <property type="evidence" value="ECO:0007669"/>
    <property type="project" value="InterPro"/>
</dbReference>
<name>A0A1A6HV90_NEOLE</name>
<dbReference type="InterPro" id="IPR011032">
    <property type="entry name" value="GroES-like_sf"/>
</dbReference>
<dbReference type="OrthoDB" id="3941538at2759"/>
<feature type="non-terminal residue" evidence="3">
    <location>
        <position position="434"/>
    </location>
</feature>
<dbReference type="PANTHER" id="PTHR23034:SF2">
    <property type="entry name" value="GLUTAMATE-RICH PROTEIN 3"/>
    <property type="match status" value="1"/>
</dbReference>
<evidence type="ECO:0000313" key="3">
    <source>
        <dbReference type="EMBL" id="OBS82144.1"/>
    </source>
</evidence>
<dbReference type="Gene3D" id="3.90.180.10">
    <property type="entry name" value="Medium-chain alcohol dehydrogenases, catalytic domain"/>
    <property type="match status" value="1"/>
</dbReference>
<proteinExistence type="predicted"/>
<dbReference type="Gene3D" id="3.40.50.720">
    <property type="entry name" value="NAD(P)-binding Rossmann-like Domain"/>
    <property type="match status" value="1"/>
</dbReference>